<feature type="non-terminal residue" evidence="3">
    <location>
        <position position="133"/>
    </location>
</feature>
<dbReference type="AlphaFoldDB" id="A0A3B0V8L8"/>
<dbReference type="EMBL" id="UOEU01000430">
    <property type="protein sequence ID" value="VAW33219.1"/>
    <property type="molecule type" value="Genomic_DNA"/>
</dbReference>
<evidence type="ECO:0000256" key="1">
    <source>
        <dbReference type="SAM" id="MobiDB-lite"/>
    </source>
</evidence>
<keyword evidence="2" id="KW-0472">Membrane</keyword>
<keyword evidence="2" id="KW-0812">Transmembrane</keyword>
<name>A0A3B0V8L8_9ZZZZ</name>
<keyword evidence="2" id="KW-1133">Transmembrane helix</keyword>
<sequence>MMSDSLDFPQADDDELRCPNCDAVVTAVATLCLMCGAKLEPTVSAIEPETKPKFEAEHTPQTAASTGSVQAVSLLDASDDLPILKRVAPAAEAAVLQPAPEIVESVMKERQTPWVLWLTAVFFIVILLLGNLI</sequence>
<feature type="compositionally biased region" description="Basic and acidic residues" evidence="1">
    <location>
        <begin position="48"/>
        <end position="58"/>
    </location>
</feature>
<organism evidence="3">
    <name type="scientific">hydrothermal vent metagenome</name>
    <dbReference type="NCBI Taxonomy" id="652676"/>
    <lineage>
        <taxon>unclassified sequences</taxon>
        <taxon>metagenomes</taxon>
        <taxon>ecological metagenomes</taxon>
    </lineage>
</organism>
<feature type="transmembrane region" description="Helical" evidence="2">
    <location>
        <begin position="114"/>
        <end position="132"/>
    </location>
</feature>
<gene>
    <name evidence="3" type="ORF">MNBD_CHLOROFLEXI01-1508</name>
</gene>
<accession>A0A3B0V8L8</accession>
<evidence type="ECO:0000256" key="2">
    <source>
        <dbReference type="SAM" id="Phobius"/>
    </source>
</evidence>
<feature type="region of interest" description="Disordered" evidence="1">
    <location>
        <begin position="48"/>
        <end position="67"/>
    </location>
</feature>
<reference evidence="3" key="1">
    <citation type="submission" date="2018-06" db="EMBL/GenBank/DDBJ databases">
        <authorList>
            <person name="Zhirakovskaya E."/>
        </authorList>
    </citation>
    <scope>NUCLEOTIDE SEQUENCE</scope>
</reference>
<evidence type="ECO:0000313" key="3">
    <source>
        <dbReference type="EMBL" id="VAW33219.1"/>
    </source>
</evidence>
<proteinExistence type="predicted"/>
<protein>
    <submittedName>
        <fullName evidence="3">Uncharacterized protein</fullName>
    </submittedName>
</protein>